<dbReference type="CDD" id="cd04657">
    <property type="entry name" value="Piwi_ago-like"/>
    <property type="match status" value="1"/>
</dbReference>
<dbReference type="SUPFAM" id="SSF53098">
    <property type="entry name" value="Ribonuclease H-like"/>
    <property type="match status" value="1"/>
</dbReference>
<dbReference type="SMART" id="SM01163">
    <property type="entry name" value="DUF1785"/>
    <property type="match status" value="1"/>
</dbReference>
<name>A0A4P9XNU4_9FUNG</name>
<dbReference type="InterPro" id="IPR032472">
    <property type="entry name" value="ArgoL2"/>
</dbReference>
<dbReference type="PANTHER" id="PTHR22891">
    <property type="entry name" value="EUKARYOTIC TRANSLATION INITIATION FACTOR 2C"/>
    <property type="match status" value="1"/>
</dbReference>
<dbReference type="Pfam" id="PF16487">
    <property type="entry name" value="ArgoMid"/>
    <property type="match status" value="1"/>
</dbReference>
<dbReference type="STRING" id="78915.A0A4P9XNU4"/>
<protein>
    <submittedName>
        <fullName evidence="4">Piwi domain-containing protein</fullName>
    </submittedName>
</protein>
<dbReference type="InterPro" id="IPR045246">
    <property type="entry name" value="Piwi_ago-like"/>
</dbReference>
<feature type="domain" description="PAZ" evidence="2">
    <location>
        <begin position="221"/>
        <end position="335"/>
    </location>
</feature>
<dbReference type="InterPro" id="IPR036397">
    <property type="entry name" value="RNaseH_sf"/>
</dbReference>
<dbReference type="OrthoDB" id="10252740at2759"/>
<evidence type="ECO:0000256" key="1">
    <source>
        <dbReference type="RuleBase" id="RU361178"/>
    </source>
</evidence>
<dbReference type="PROSITE" id="PS50822">
    <property type="entry name" value="PIWI"/>
    <property type="match status" value="1"/>
</dbReference>
<dbReference type="CDD" id="cd02846">
    <property type="entry name" value="PAZ_argonaute_like"/>
    <property type="match status" value="1"/>
</dbReference>
<reference evidence="5" key="1">
    <citation type="journal article" date="2018" name="Nat. Microbiol.">
        <title>Leveraging single-cell genomics to expand the fungal tree of life.</title>
        <authorList>
            <person name="Ahrendt S.R."/>
            <person name="Quandt C.A."/>
            <person name="Ciobanu D."/>
            <person name="Clum A."/>
            <person name="Salamov A."/>
            <person name="Andreopoulos B."/>
            <person name="Cheng J.F."/>
            <person name="Woyke T."/>
            <person name="Pelin A."/>
            <person name="Henrissat B."/>
            <person name="Reynolds N.K."/>
            <person name="Benny G.L."/>
            <person name="Smith M.E."/>
            <person name="James T.Y."/>
            <person name="Grigoriev I.V."/>
        </authorList>
    </citation>
    <scope>NUCLEOTIDE SEQUENCE [LARGE SCALE GENOMIC DNA]</scope>
    <source>
        <strain evidence="5">RSA 1356</strain>
    </source>
</reference>
<dbReference type="SMART" id="SM00949">
    <property type="entry name" value="PAZ"/>
    <property type="match status" value="1"/>
</dbReference>
<evidence type="ECO:0000313" key="5">
    <source>
        <dbReference type="Proteomes" id="UP000271241"/>
    </source>
</evidence>
<dbReference type="Pfam" id="PF08699">
    <property type="entry name" value="ArgoL1"/>
    <property type="match status" value="1"/>
</dbReference>
<dbReference type="InterPro" id="IPR003165">
    <property type="entry name" value="Piwi"/>
</dbReference>
<dbReference type="Proteomes" id="UP000271241">
    <property type="component" value="Unassembled WGS sequence"/>
</dbReference>
<evidence type="ECO:0000259" key="3">
    <source>
        <dbReference type="PROSITE" id="PS50822"/>
    </source>
</evidence>
<dbReference type="SUPFAM" id="SSF101690">
    <property type="entry name" value="PAZ domain"/>
    <property type="match status" value="1"/>
</dbReference>
<dbReference type="InterPro" id="IPR032474">
    <property type="entry name" value="Argonaute_N"/>
</dbReference>
<feature type="domain" description="Piwi" evidence="3">
    <location>
        <begin position="510"/>
        <end position="811"/>
    </location>
</feature>
<dbReference type="InterPro" id="IPR014811">
    <property type="entry name" value="ArgoL1"/>
</dbReference>
<dbReference type="Gene3D" id="3.40.50.2300">
    <property type="match status" value="1"/>
</dbReference>
<dbReference type="EMBL" id="KZ992688">
    <property type="protein sequence ID" value="RKP07663.1"/>
    <property type="molecule type" value="Genomic_DNA"/>
</dbReference>
<dbReference type="AlphaFoldDB" id="A0A4P9XNU4"/>
<proteinExistence type="inferred from homology"/>
<dbReference type="Pfam" id="PF02171">
    <property type="entry name" value="Piwi"/>
    <property type="match status" value="1"/>
</dbReference>
<dbReference type="InterPro" id="IPR036085">
    <property type="entry name" value="PAZ_dom_sf"/>
</dbReference>
<organism evidence="4 5">
    <name type="scientific">Thamnocephalis sphaerospora</name>
    <dbReference type="NCBI Taxonomy" id="78915"/>
    <lineage>
        <taxon>Eukaryota</taxon>
        <taxon>Fungi</taxon>
        <taxon>Fungi incertae sedis</taxon>
        <taxon>Zoopagomycota</taxon>
        <taxon>Zoopagomycotina</taxon>
        <taxon>Zoopagomycetes</taxon>
        <taxon>Zoopagales</taxon>
        <taxon>Sigmoideomycetaceae</taxon>
        <taxon>Thamnocephalis</taxon>
    </lineage>
</organism>
<dbReference type="Gene3D" id="3.30.420.10">
    <property type="entry name" value="Ribonuclease H-like superfamily/Ribonuclease H"/>
    <property type="match status" value="1"/>
</dbReference>
<dbReference type="InterPro" id="IPR003100">
    <property type="entry name" value="PAZ_dom"/>
</dbReference>
<evidence type="ECO:0000313" key="4">
    <source>
        <dbReference type="EMBL" id="RKP07663.1"/>
    </source>
</evidence>
<keyword evidence="5" id="KW-1185">Reference proteome</keyword>
<dbReference type="Gene3D" id="2.170.260.10">
    <property type="entry name" value="paz domain"/>
    <property type="match status" value="1"/>
</dbReference>
<dbReference type="PROSITE" id="PS50821">
    <property type="entry name" value="PAZ"/>
    <property type="match status" value="1"/>
</dbReference>
<evidence type="ECO:0000259" key="2">
    <source>
        <dbReference type="PROSITE" id="PS50821"/>
    </source>
</evidence>
<dbReference type="Pfam" id="PF16486">
    <property type="entry name" value="ArgoN"/>
    <property type="match status" value="1"/>
</dbReference>
<dbReference type="Pfam" id="PF16488">
    <property type="entry name" value="ArgoL2"/>
    <property type="match status" value="1"/>
</dbReference>
<dbReference type="Pfam" id="PF02170">
    <property type="entry name" value="PAZ"/>
    <property type="match status" value="1"/>
</dbReference>
<dbReference type="GO" id="GO:0003723">
    <property type="term" value="F:RNA binding"/>
    <property type="evidence" value="ECO:0007669"/>
    <property type="project" value="InterPro"/>
</dbReference>
<sequence>MASGQYPSRPGYGRAGRPCKVLANHYLFTALPSQSISHYDIRIELKNPPKPDKREQPTLNRVVFKQLESLYRQQLGSARLAYDGKYNVYSSRPFAVGDALAVDVSSQPGQPAGKRQPREFRVTLRKVAEINMASIQAYFRGTMKSSEDLIRPTSAIEAVLRQVATEKFITIGSSFFTGEDARPIAGGLEAWFGYHMSVRAGERGMLLNIDTTVTAFYQEGSLLKLACESLDARNESDLARMLEHPKFRNRLQKILAGVRIYVTHRGKIQPRYVIAKIADGPASRQVFALGETGQRTNVAAYFQERYSVRLRFPNLPCVLNARGVAFPMEVCMVESHQRVGRQPNERAVADLIKLSATRPDRRCNITNGAHHKLQLAQDPIMRDFGLQVDRNMTQLNARVLNPPRIELGAADRSNAIVTPRDGSWSLKGQRLYSCPVLASWAVVAYADRRRLPENQIKYFLSTMTKLFVDMGMDVRAKNPPILYASQHQDTERALQSAAIAAKKTHGMPAQIVFNIFATRNHIYRSVKRIAETKMGLMTQCMLAKHTERPNLQYCSNIMLKVNKKLGGTSFKLARNMVPYVTSQPTIVIGADVSHPTGAADEGPSIAAMAGSLDANLSDWNLTYRTQEPQLEIIADMAEMVKEMLVNFRAKTNAVPRRILFYRDGVSDGQFDQVVREEVVAIKRACQELDVNYKPTLTFVVVKKRHHTRLYPTNPKDADRSGNCRAGTVVDSEITHPGMFDFFLQSQAGLQGTCKAGHYVVLYDEYHFKPDELQELTNNMCSMYARCSRSVGLVPAVYYAHLMADRARHYLSADEDASETASMLSSSTAHDYMPLSSALRCRLIVS</sequence>
<gene>
    <name evidence="4" type="ORF">THASP1DRAFT_16708</name>
</gene>
<accession>A0A4P9XNU4</accession>
<dbReference type="InterPro" id="IPR032473">
    <property type="entry name" value="Argonaute_Mid_dom"/>
</dbReference>
<comment type="similarity">
    <text evidence="1">Belongs to the argonaute family.</text>
</comment>
<dbReference type="InterPro" id="IPR012337">
    <property type="entry name" value="RNaseH-like_sf"/>
</dbReference>
<dbReference type="SMART" id="SM00950">
    <property type="entry name" value="Piwi"/>
    <property type="match status" value="1"/>
</dbReference>